<dbReference type="SUPFAM" id="SSF56672">
    <property type="entry name" value="DNA/RNA polymerases"/>
    <property type="match status" value="1"/>
</dbReference>
<keyword evidence="2" id="KW-0695">RNA-directed DNA polymerase</keyword>
<dbReference type="GO" id="GO:0003964">
    <property type="term" value="F:RNA-directed DNA polymerase activity"/>
    <property type="evidence" value="ECO:0007669"/>
    <property type="project" value="UniProtKB-KW"/>
</dbReference>
<evidence type="ECO:0000313" key="3">
    <source>
        <dbReference type="Proteomes" id="UP000887159"/>
    </source>
</evidence>
<dbReference type="EMBL" id="BMAU01021289">
    <property type="protein sequence ID" value="GFY09381.1"/>
    <property type="molecule type" value="Genomic_DNA"/>
</dbReference>
<dbReference type="PANTHER" id="PTHR36688">
    <property type="entry name" value="ENDO/EXONUCLEASE/PHOSPHATASE DOMAIN-CONTAINING PROTEIN"/>
    <property type="match status" value="1"/>
</dbReference>
<dbReference type="Proteomes" id="UP000887159">
    <property type="component" value="Unassembled WGS sequence"/>
</dbReference>
<evidence type="ECO:0000313" key="2">
    <source>
        <dbReference type="EMBL" id="GFY09381.1"/>
    </source>
</evidence>
<dbReference type="InterPro" id="IPR043502">
    <property type="entry name" value="DNA/RNA_pol_sf"/>
</dbReference>
<dbReference type="AlphaFoldDB" id="A0A8X6SJ53"/>
<dbReference type="PANTHER" id="PTHR36688:SF1">
    <property type="entry name" value="ENDONUCLEASE_EXONUCLEASE_PHOSPHATASE DOMAIN-CONTAINING PROTEIN"/>
    <property type="match status" value="1"/>
</dbReference>
<organism evidence="2 3">
    <name type="scientific">Trichonephila clavipes</name>
    <name type="common">Golden silk orbweaver</name>
    <name type="synonym">Nephila clavipes</name>
    <dbReference type="NCBI Taxonomy" id="2585209"/>
    <lineage>
        <taxon>Eukaryota</taxon>
        <taxon>Metazoa</taxon>
        <taxon>Ecdysozoa</taxon>
        <taxon>Arthropoda</taxon>
        <taxon>Chelicerata</taxon>
        <taxon>Arachnida</taxon>
        <taxon>Araneae</taxon>
        <taxon>Araneomorphae</taxon>
        <taxon>Entelegynae</taxon>
        <taxon>Araneoidea</taxon>
        <taxon>Nephilidae</taxon>
        <taxon>Trichonephila</taxon>
    </lineage>
</organism>
<reference evidence="2" key="1">
    <citation type="submission" date="2020-08" db="EMBL/GenBank/DDBJ databases">
        <title>Multicomponent nature underlies the extraordinary mechanical properties of spider dragline silk.</title>
        <authorList>
            <person name="Kono N."/>
            <person name="Nakamura H."/>
            <person name="Mori M."/>
            <person name="Yoshida Y."/>
            <person name="Ohtoshi R."/>
            <person name="Malay A.D."/>
            <person name="Moran D.A.P."/>
            <person name="Tomita M."/>
            <person name="Numata K."/>
            <person name="Arakawa K."/>
        </authorList>
    </citation>
    <scope>NUCLEOTIDE SEQUENCE</scope>
</reference>
<dbReference type="Pfam" id="PF00078">
    <property type="entry name" value="RVT_1"/>
    <property type="match status" value="1"/>
</dbReference>
<gene>
    <name evidence="2" type="primary">jockey pol</name>
    <name evidence="2" type="ORF">TNCV_1941911</name>
</gene>
<dbReference type="CDD" id="cd01650">
    <property type="entry name" value="RT_nLTR_like"/>
    <property type="match status" value="1"/>
</dbReference>
<keyword evidence="2" id="KW-0808">Transferase</keyword>
<dbReference type="Pfam" id="PF03372">
    <property type="entry name" value="Exo_endo_phos"/>
    <property type="match status" value="1"/>
</dbReference>
<protein>
    <submittedName>
        <fullName evidence="2">RNA-directed DNA polymerase from mobile element jockey</fullName>
    </submittedName>
</protein>
<evidence type="ECO:0000259" key="1">
    <source>
        <dbReference type="PROSITE" id="PS50878"/>
    </source>
</evidence>
<accession>A0A8X6SJ53</accession>
<dbReference type="InterPro" id="IPR036691">
    <property type="entry name" value="Endo/exonu/phosph_ase_sf"/>
</dbReference>
<comment type="caution">
    <text evidence="2">The sequence shown here is derived from an EMBL/GenBank/DDBJ whole genome shotgun (WGS) entry which is preliminary data.</text>
</comment>
<keyword evidence="2" id="KW-0548">Nucleotidyltransferase</keyword>
<name>A0A8X6SJ53_TRICX</name>
<dbReference type="InterPro" id="IPR005135">
    <property type="entry name" value="Endo/exonuclease/phosphatase"/>
</dbReference>
<dbReference type="InterPro" id="IPR052560">
    <property type="entry name" value="RdDP_mobile_element"/>
</dbReference>
<dbReference type="InterPro" id="IPR000477">
    <property type="entry name" value="RT_dom"/>
</dbReference>
<dbReference type="Gene3D" id="3.60.10.10">
    <property type="entry name" value="Endonuclease/exonuclease/phosphatase"/>
    <property type="match status" value="1"/>
</dbReference>
<proteinExistence type="predicted"/>
<dbReference type="PROSITE" id="PS50878">
    <property type="entry name" value="RT_POL"/>
    <property type="match status" value="1"/>
</dbReference>
<feature type="domain" description="Reverse transcriptase" evidence="1">
    <location>
        <begin position="380"/>
        <end position="649"/>
    </location>
</feature>
<sequence length="668" mass="75517">MDPSCFGFRLASWNANGIKSRSVEVRDFIDKHHPDVFLIQESHLGPGDTIHFPNYTVYRTDRPHTTNTRPRGGTAILLKSSLPHHHTPTPPMGTVEATSFTLTPPGGDPLVITSLYISPSVSYQHIHTDVEALFSLGGASIICGDFNAHHTSWGCRRNDNRGNIIKNLIDSTDTQIVAPTTPTRFGYNSASIIDFALTRNIHWLSQVESIAELSSDHNPLIISFDTNRRFAFPRRLVTTDWAAFRELLSPAHYTFHPITARTGEDVETQVADLTDAIINTHALSSKPIRGRNSYYVSDETRQLMIERNRARKTWQFTRDPSDKRVLNNIQNRIHRKVKAFQNKIWEDELRALDPDDGSLWEMSKELRKKKSPVYALNGQGGIAHTDSDKAEKHASVIPILKPGKPRGAADSYRPISLLPVLSKLAERLILSKLNDFLATNKILISQQHGFRPQLSTSHQLLRIVEYAKSGFKEKKCTGAVFLDIQKAFDRVWHTGLLYKLIKINAPPQLILIIKSFLSNRSFAVRVNDTHSSTKQIRAGAPQGALLSPTLFNIYVNDIPKTRQTTVCLYADDTAILTQSTNKNCITHFLHKHLAELEDWYRKWKISINPGKTEAVFFSLGNSTRKPPPIHVQNHPVPWSRSVNYLGVTLDEHLSFKDHITKINNKFEL</sequence>
<keyword evidence="3" id="KW-1185">Reference proteome</keyword>
<dbReference type="SUPFAM" id="SSF56219">
    <property type="entry name" value="DNase I-like"/>
    <property type="match status" value="1"/>
</dbReference>